<organism evidence="2 3">
    <name type="scientific">Paraphoma chrysanthemicola</name>
    <dbReference type="NCBI Taxonomy" id="798071"/>
    <lineage>
        <taxon>Eukaryota</taxon>
        <taxon>Fungi</taxon>
        <taxon>Dikarya</taxon>
        <taxon>Ascomycota</taxon>
        <taxon>Pezizomycotina</taxon>
        <taxon>Dothideomycetes</taxon>
        <taxon>Pleosporomycetidae</taxon>
        <taxon>Pleosporales</taxon>
        <taxon>Pleosporineae</taxon>
        <taxon>Phaeosphaeriaceae</taxon>
        <taxon>Paraphoma</taxon>
    </lineage>
</organism>
<sequence length="932" mass="101511">MGRNGKFSFPMPGRRLQKKLRDKDDDASSNPSIASAHEWPSRLEEPSSKAHRVLGTSEPMYRATSKQSTIPASPGYMSITVSEASFGSQTDRASGIATDYSGHSRRPDISRRPSSNVMGRSYTDDRRGSDYSTASHRLQPQTSNSTIRSHYDAKSSPLAISQQTSDSAVRDRALRRGKPPVVTESDYNGYAASPVSPVILDEARRKEQRKSKPARLDLSKLFPKPKAGEGPNHSNALLSPTKMVNSPAAMSTMSDYQFPRPMTREPTPNPRGQVKLKPTSRHPVQIPPTPSSPVRKFKRDEYDNAKVHVRRPPKGVQHWFDALDEDSDEALEANNVPIYAPKAMRPAAIPKVPVRKTSLGRLAPDVTPQQRSRVQQRTPTAMNDTFTHEDLVDIHRLTSPSQYSLQSTKTKESALSKTNLQDSSVLSFSSSEDEYDERKSHVRKVAVRKSLDINDDAGEIIIGQAQALEVRPHRRPSAAQMSTRSTSTGAATIEVMYSPEPPFSPFHYPRGSNYSSSSRRTSHARQPSVIPEDEDIRPKTAINMPLSPAAHSIRSARTSASEPQPRSDGSHKLMAVTAEEEALLEMMRKKRAAMSKKSMTHIDMDEQEKPLKTPVEKSQKPYRTSGFLAEASPVRVVETKASRRSSAITPSPLLLPPRGRPLKAHYDAPTGPSSLRDSSTSTAWSEYHSSPASRTAAAPHLPTPSEFSPLDPFPPSSPTPTASVTSPTTASHASPLPSPVTPGLRAYEEDVNVKVASSDTSNELDDVPALDAGVIDAPHGSAKPSTSHDMPTHRRRRTASSGADVSFPTPPTHGLTDLTPVSEVCSRPPSIVEPVVPKLPRRNSKRASGLTLLTNGHAHSRSRQSSVNSQSSMQSHTSSFINGHGIEKRSSKRVSRQSSAASMNAAAAKAKAKRSSVSDDVLAAWNSLGGTY</sequence>
<keyword evidence="3" id="KW-1185">Reference proteome</keyword>
<proteinExistence type="predicted"/>
<name>A0A8K0W373_9PLEO</name>
<evidence type="ECO:0000313" key="3">
    <source>
        <dbReference type="Proteomes" id="UP000813461"/>
    </source>
</evidence>
<evidence type="ECO:0000256" key="1">
    <source>
        <dbReference type="SAM" id="MobiDB-lite"/>
    </source>
</evidence>
<feature type="compositionally biased region" description="Polar residues" evidence="1">
    <location>
        <begin position="158"/>
        <end position="167"/>
    </location>
</feature>
<feature type="region of interest" description="Disordered" evidence="1">
    <location>
        <begin position="603"/>
        <end position="626"/>
    </location>
</feature>
<feature type="region of interest" description="Disordered" evidence="1">
    <location>
        <begin position="504"/>
        <end position="572"/>
    </location>
</feature>
<gene>
    <name evidence="2" type="ORF">FB567DRAFT_161109</name>
</gene>
<comment type="caution">
    <text evidence="2">The sequence shown here is derived from an EMBL/GenBank/DDBJ whole genome shotgun (WGS) entry which is preliminary data.</text>
</comment>
<accession>A0A8K0W373</accession>
<feature type="compositionally biased region" description="Polar residues" evidence="1">
    <location>
        <begin position="130"/>
        <end position="148"/>
    </location>
</feature>
<feature type="compositionally biased region" description="Low complexity" evidence="1">
    <location>
        <begin position="896"/>
        <end position="909"/>
    </location>
</feature>
<feature type="compositionally biased region" description="Basic and acidic residues" evidence="1">
    <location>
        <begin position="603"/>
        <end position="619"/>
    </location>
</feature>
<feature type="region of interest" description="Disordered" evidence="1">
    <location>
        <begin position="253"/>
        <end position="298"/>
    </location>
</feature>
<dbReference type="Proteomes" id="UP000813461">
    <property type="component" value="Unassembled WGS sequence"/>
</dbReference>
<feature type="compositionally biased region" description="Low complexity" evidence="1">
    <location>
        <begin position="510"/>
        <end position="519"/>
    </location>
</feature>
<feature type="compositionally biased region" description="Polar residues" evidence="1">
    <location>
        <begin position="555"/>
        <end position="564"/>
    </location>
</feature>
<feature type="compositionally biased region" description="Basic and acidic residues" evidence="1">
    <location>
        <begin position="39"/>
        <end position="48"/>
    </location>
</feature>
<feature type="region of interest" description="Disordered" evidence="1">
    <location>
        <begin position="1"/>
        <end position="240"/>
    </location>
</feature>
<feature type="region of interest" description="Disordered" evidence="1">
    <location>
        <begin position="402"/>
        <end position="438"/>
    </location>
</feature>
<feature type="compositionally biased region" description="Low complexity" evidence="1">
    <location>
        <begin position="863"/>
        <end position="879"/>
    </location>
</feature>
<feature type="compositionally biased region" description="Low complexity" evidence="1">
    <location>
        <begin position="719"/>
        <end position="735"/>
    </location>
</feature>
<dbReference type="AlphaFoldDB" id="A0A8K0W373"/>
<evidence type="ECO:0000313" key="2">
    <source>
        <dbReference type="EMBL" id="KAH7093004.1"/>
    </source>
</evidence>
<dbReference type="OrthoDB" id="5244050at2759"/>
<dbReference type="EMBL" id="JAGMVJ010000002">
    <property type="protein sequence ID" value="KAH7093004.1"/>
    <property type="molecule type" value="Genomic_DNA"/>
</dbReference>
<reference evidence="2" key="1">
    <citation type="journal article" date="2021" name="Nat. Commun.">
        <title>Genetic determinants of endophytism in the Arabidopsis root mycobiome.</title>
        <authorList>
            <person name="Mesny F."/>
            <person name="Miyauchi S."/>
            <person name="Thiergart T."/>
            <person name="Pickel B."/>
            <person name="Atanasova L."/>
            <person name="Karlsson M."/>
            <person name="Huettel B."/>
            <person name="Barry K.W."/>
            <person name="Haridas S."/>
            <person name="Chen C."/>
            <person name="Bauer D."/>
            <person name="Andreopoulos W."/>
            <person name="Pangilinan J."/>
            <person name="LaButti K."/>
            <person name="Riley R."/>
            <person name="Lipzen A."/>
            <person name="Clum A."/>
            <person name="Drula E."/>
            <person name="Henrissat B."/>
            <person name="Kohler A."/>
            <person name="Grigoriev I.V."/>
            <person name="Martin F.M."/>
            <person name="Hacquard S."/>
        </authorList>
    </citation>
    <scope>NUCLEOTIDE SEQUENCE</scope>
    <source>
        <strain evidence="2">MPI-SDFR-AT-0120</strain>
    </source>
</reference>
<feature type="compositionally biased region" description="Polar residues" evidence="1">
    <location>
        <begin position="671"/>
        <end position="693"/>
    </location>
</feature>
<protein>
    <submittedName>
        <fullName evidence="2">Uncharacterized protein</fullName>
    </submittedName>
</protein>
<feature type="compositionally biased region" description="Polar residues" evidence="1">
    <location>
        <begin position="79"/>
        <end position="92"/>
    </location>
</feature>
<feature type="region of interest" description="Disordered" evidence="1">
    <location>
        <begin position="639"/>
        <end position="919"/>
    </location>
</feature>